<dbReference type="SUPFAM" id="SSF69318">
    <property type="entry name" value="Integrin alpha N-terminal domain"/>
    <property type="match status" value="2"/>
</dbReference>
<keyword evidence="8" id="KW-1185">Reference proteome</keyword>
<dbReference type="GO" id="GO:0005509">
    <property type="term" value="F:calcium ion binding"/>
    <property type="evidence" value="ECO:0007669"/>
    <property type="project" value="InterPro"/>
</dbReference>
<dbReference type="InterPro" id="IPR022409">
    <property type="entry name" value="PKD/Chitinase_dom"/>
</dbReference>
<dbReference type="InterPro" id="IPR000413">
    <property type="entry name" value="Integrin_alpha"/>
</dbReference>
<evidence type="ECO:0000259" key="6">
    <source>
        <dbReference type="SMART" id="SM00089"/>
    </source>
</evidence>
<dbReference type="EMBL" id="CP001854">
    <property type="protein sequence ID" value="ADB51745.1"/>
    <property type="molecule type" value="Genomic_DNA"/>
</dbReference>
<dbReference type="PANTHER" id="PTHR23221">
    <property type="entry name" value="GLYCOSYLPHOSPHATIDYLINOSITOL PHOSPHOLIPASE D"/>
    <property type="match status" value="1"/>
</dbReference>
<dbReference type="AlphaFoldDB" id="D3FF28"/>
<dbReference type="OrthoDB" id="344301at2"/>
<dbReference type="Gene3D" id="2.130.10.130">
    <property type="entry name" value="Integrin alpha, N-terminal"/>
    <property type="match status" value="2"/>
</dbReference>
<dbReference type="InterPro" id="IPR013517">
    <property type="entry name" value="FG-GAP"/>
</dbReference>
<dbReference type="SMART" id="SM00191">
    <property type="entry name" value="Int_alpha"/>
    <property type="match status" value="2"/>
</dbReference>
<name>D3FF28_CONWI</name>
<evidence type="ECO:0000256" key="2">
    <source>
        <dbReference type="ARBA" id="ARBA00022737"/>
    </source>
</evidence>
<dbReference type="Gene3D" id="2.60.40.10">
    <property type="entry name" value="Immunoglobulins"/>
    <property type="match status" value="2"/>
</dbReference>
<organism evidence="7 8">
    <name type="scientific">Conexibacter woesei (strain DSM 14684 / CCUG 47730 / CIP 108061 / JCM 11494 / NBRC 100937 / ID131577)</name>
    <dbReference type="NCBI Taxonomy" id="469383"/>
    <lineage>
        <taxon>Bacteria</taxon>
        <taxon>Bacillati</taxon>
        <taxon>Actinomycetota</taxon>
        <taxon>Thermoleophilia</taxon>
        <taxon>Solirubrobacterales</taxon>
        <taxon>Conexibacteraceae</taxon>
        <taxon>Conexibacter</taxon>
    </lineage>
</organism>
<dbReference type="InterPro" id="IPR013783">
    <property type="entry name" value="Ig-like_fold"/>
</dbReference>
<evidence type="ECO:0000256" key="4">
    <source>
        <dbReference type="ARBA" id="ARBA00023180"/>
    </source>
</evidence>
<evidence type="ECO:0000256" key="1">
    <source>
        <dbReference type="ARBA" id="ARBA00022729"/>
    </source>
</evidence>
<keyword evidence="1 5" id="KW-0732">Signal</keyword>
<keyword evidence="3" id="KW-0378">Hydrolase</keyword>
<evidence type="ECO:0000256" key="5">
    <source>
        <dbReference type="SAM" id="SignalP"/>
    </source>
</evidence>
<dbReference type="RefSeq" id="WP_012934796.1">
    <property type="nucleotide sequence ID" value="NC_013739.1"/>
</dbReference>
<dbReference type="eggNOG" id="COG2911">
    <property type="taxonomic scope" value="Bacteria"/>
</dbReference>
<dbReference type="SUPFAM" id="SSF49313">
    <property type="entry name" value="Cadherin-like"/>
    <property type="match status" value="1"/>
</dbReference>
<dbReference type="SMART" id="SM00089">
    <property type="entry name" value="PKD"/>
    <property type="match status" value="1"/>
</dbReference>
<dbReference type="GO" id="GO:0016787">
    <property type="term" value="F:hydrolase activity"/>
    <property type="evidence" value="ECO:0007669"/>
    <property type="project" value="UniProtKB-KW"/>
</dbReference>
<feature type="domain" description="PKD/Chitinase" evidence="6">
    <location>
        <begin position="641"/>
        <end position="727"/>
    </location>
</feature>
<reference evidence="7 8" key="1">
    <citation type="journal article" date="2010" name="Stand. Genomic Sci.">
        <title>Complete genome sequence of Conexibacter woesei type strain (ID131577).</title>
        <authorList>
            <person name="Pukall R."/>
            <person name="Lapidus A."/>
            <person name="Glavina Del Rio T."/>
            <person name="Copeland A."/>
            <person name="Tice H."/>
            <person name="Cheng J.-F."/>
            <person name="Lucas S."/>
            <person name="Chen F."/>
            <person name="Nolan M."/>
            <person name="Bruce D."/>
            <person name="Goodwin L."/>
            <person name="Pitluck S."/>
            <person name="Mavromatis K."/>
            <person name="Ivanova N."/>
            <person name="Ovchinnikova G."/>
            <person name="Pati A."/>
            <person name="Chen A."/>
            <person name="Palaniappan K."/>
            <person name="Land M."/>
            <person name="Hauser L."/>
            <person name="Chang Y.-J."/>
            <person name="Jeffries C.D."/>
            <person name="Chain P."/>
            <person name="Meincke L."/>
            <person name="Sims D."/>
            <person name="Brettin T."/>
            <person name="Detter J.C."/>
            <person name="Rohde M."/>
            <person name="Goeker M."/>
            <person name="Bristow J."/>
            <person name="Eisen J.A."/>
            <person name="Markowitz V."/>
            <person name="Kyrpides N.C."/>
            <person name="Klenk H.-P."/>
            <person name="Hugenholtz P."/>
        </authorList>
    </citation>
    <scope>NUCLEOTIDE SEQUENCE [LARGE SCALE GENOMIC DNA]</scope>
    <source>
        <strain evidence="8">DSM 14684 / CIP 108061 / JCM 11494 / NBRC 100937 / ID131577</strain>
    </source>
</reference>
<dbReference type="GO" id="GO:0005975">
    <property type="term" value="P:carbohydrate metabolic process"/>
    <property type="evidence" value="ECO:0007669"/>
    <property type="project" value="UniProtKB-ARBA"/>
</dbReference>
<keyword evidence="2" id="KW-0677">Repeat</keyword>
<feature type="chain" id="PRO_5003043717" evidence="5">
    <location>
        <begin position="22"/>
        <end position="935"/>
    </location>
</feature>
<sequence length="935" mass="95529" precursor="true">MRQSLALAVALLLGCSATALAVEPSIAPGTTSPAFLAGEHAGDGLWQATAAGDVNGDGREDLVLSYSVIDGARPMSARAYVVFGDGTDAPVDLAALGTRGFAIDGPDDAAWSFSAVPGGDVNGDRLDDVLVSAAFASTPSRTRAGRVFVVFGADGADATTTVDLDVLGERGYEVYGRGAQAFAGSASSVRDLDGDERDELLVHESNPDRATLLFGKATTTPVDLGAIGAGGYRIEAPAVPGIDAVSGVGDVNGDGLEDLAFSGACGGGSCASGRTWVSFGKRDLDPVDLDALGGGGFSLTGTDLAGVGRAGDVNGDGRADIAVSDYNNGRAFVVFGRAATSPLSFAALGSAGFRIDRVDGVLKGVGDVDRDGLDDLADSSSFGSGGMIIFGKASSAPVDAGNLLDAGILLGGRTAGVGTTSDFGAGPRLFAAYFLDSPLGRAGAGSVRLFTPPAPSFELAGPLAYAAGGAIAPVAPMEQRRASPLSYSVAPALPDGLTLDPASGTIAGTPRQATAARPYTVTGRDRLGTTSRTISIRIDDPSYATLAPATAATTASRPLFAWSRASAPDDSEPVTAYTLMLDGAAYATLAAERCGERCELAAPSPIADGAHRWHVETTARDGHVRRTAAAELTVVDPPTARLALTRGAVHTGEPVGLDASSSSDPNGPIVRYEFDLDGDGRYEIDAGRDPRRVISYPSIGDRRVAVRVTDAGGSVAETSASLHVSPAPPAGELGVSVNDGAIATNDPNVTISLVWPRLADTALISNDGGFGAAGSTRELGLVARVPWRLASSGPERLPKIVYLRFRGGESGRETYTDDIILDQRSPQVVSAALAAAAGSPATASARRRGRSRAKKATLRVSVKDDNSGLRRVEVATRRGGRPIATKQLAPANHKGRRAASAQLRVPSGRGRLYVRVTDVAGNVSGWKAAARKRGR</sequence>
<accession>D3FF28</accession>
<dbReference type="PROSITE" id="PS51257">
    <property type="entry name" value="PROKAR_LIPOPROTEIN"/>
    <property type="match status" value="1"/>
</dbReference>
<feature type="signal peptide" evidence="5">
    <location>
        <begin position="1"/>
        <end position="21"/>
    </location>
</feature>
<dbReference type="KEGG" id="cwo:Cwoe_3327"/>
<evidence type="ECO:0000256" key="3">
    <source>
        <dbReference type="ARBA" id="ARBA00022801"/>
    </source>
</evidence>
<evidence type="ECO:0000313" key="7">
    <source>
        <dbReference type="EMBL" id="ADB51745.1"/>
    </source>
</evidence>
<gene>
    <name evidence="7" type="ordered locus">Cwoe_3327</name>
</gene>
<dbReference type="CDD" id="cd00146">
    <property type="entry name" value="PKD"/>
    <property type="match status" value="1"/>
</dbReference>
<proteinExistence type="predicted"/>
<protein>
    <submittedName>
        <fullName evidence="7">Ig family protein</fullName>
    </submittedName>
</protein>
<keyword evidence="4" id="KW-0325">Glycoprotein</keyword>
<dbReference type="SUPFAM" id="SSF49299">
    <property type="entry name" value="PKD domain"/>
    <property type="match status" value="1"/>
</dbReference>
<dbReference type="InterPro" id="IPR035986">
    <property type="entry name" value="PKD_dom_sf"/>
</dbReference>
<dbReference type="GO" id="GO:0007155">
    <property type="term" value="P:cell adhesion"/>
    <property type="evidence" value="ECO:0007669"/>
    <property type="project" value="InterPro"/>
</dbReference>
<dbReference type="InterPro" id="IPR000601">
    <property type="entry name" value="PKD_dom"/>
</dbReference>
<evidence type="ECO:0000313" key="8">
    <source>
        <dbReference type="Proteomes" id="UP000008229"/>
    </source>
</evidence>
<dbReference type="HOGENOM" id="CLU_313250_0_0_11"/>
<dbReference type="InterPro" id="IPR013519">
    <property type="entry name" value="Int_alpha_beta-p"/>
</dbReference>
<dbReference type="GO" id="GO:0008305">
    <property type="term" value="C:integrin complex"/>
    <property type="evidence" value="ECO:0007669"/>
    <property type="project" value="InterPro"/>
</dbReference>
<dbReference type="Proteomes" id="UP000008229">
    <property type="component" value="Chromosome"/>
</dbReference>
<reference evidence="8" key="2">
    <citation type="submission" date="2010-01" db="EMBL/GenBank/DDBJ databases">
        <title>The complete genome of Conexibacter woesei DSM 14684.</title>
        <authorList>
            <consortium name="US DOE Joint Genome Institute (JGI-PGF)"/>
            <person name="Lucas S."/>
            <person name="Copeland A."/>
            <person name="Lapidus A."/>
            <person name="Glavina del Rio T."/>
            <person name="Dalin E."/>
            <person name="Tice H."/>
            <person name="Bruce D."/>
            <person name="Goodwin L."/>
            <person name="Pitluck S."/>
            <person name="Kyrpides N."/>
            <person name="Mavromatis K."/>
            <person name="Ivanova N."/>
            <person name="Mikhailova N."/>
            <person name="Chertkov O."/>
            <person name="Brettin T."/>
            <person name="Detter J.C."/>
            <person name="Han C."/>
            <person name="Larimer F."/>
            <person name="Land M."/>
            <person name="Hauser L."/>
            <person name="Markowitz V."/>
            <person name="Cheng J.-F."/>
            <person name="Hugenholtz P."/>
            <person name="Woyke T."/>
            <person name="Wu D."/>
            <person name="Pukall R."/>
            <person name="Steenblock K."/>
            <person name="Schneider S."/>
            <person name="Klenk H.-P."/>
            <person name="Eisen J.A."/>
        </authorList>
    </citation>
    <scope>NUCLEOTIDE SEQUENCE [LARGE SCALE GENOMIC DNA]</scope>
    <source>
        <strain evidence="8">DSM 14684 / CIP 108061 / JCM 11494 / NBRC 100937 / ID131577</strain>
    </source>
</reference>
<dbReference type="Pfam" id="PF18911">
    <property type="entry name" value="PKD_4"/>
    <property type="match status" value="1"/>
</dbReference>
<dbReference type="Pfam" id="PF05345">
    <property type="entry name" value="He_PIG"/>
    <property type="match status" value="1"/>
</dbReference>
<dbReference type="eggNOG" id="COG2931">
    <property type="taxonomic scope" value="Bacteria"/>
</dbReference>
<dbReference type="STRING" id="469383.Cwoe_3327"/>
<dbReference type="InterPro" id="IPR028994">
    <property type="entry name" value="Integrin_alpha_N"/>
</dbReference>
<dbReference type="InterPro" id="IPR015919">
    <property type="entry name" value="Cadherin-like_sf"/>
</dbReference>
<dbReference type="PRINTS" id="PR01185">
    <property type="entry name" value="INTEGRINA"/>
</dbReference>
<dbReference type="Pfam" id="PF01839">
    <property type="entry name" value="FG-GAP"/>
    <property type="match status" value="1"/>
</dbReference>
<dbReference type="PANTHER" id="PTHR23221:SF7">
    <property type="entry name" value="PHOSPHATIDYLINOSITOL-GLYCAN-SPECIFIC PHOSPHOLIPASE D"/>
    <property type="match status" value="1"/>
</dbReference>